<dbReference type="EMBL" id="VSSQ01006019">
    <property type="protein sequence ID" value="MPM31247.1"/>
    <property type="molecule type" value="Genomic_DNA"/>
</dbReference>
<proteinExistence type="predicted"/>
<accession>A0A644YSG6</accession>
<organism evidence="1">
    <name type="scientific">bioreactor metagenome</name>
    <dbReference type="NCBI Taxonomy" id="1076179"/>
    <lineage>
        <taxon>unclassified sequences</taxon>
        <taxon>metagenomes</taxon>
        <taxon>ecological metagenomes</taxon>
    </lineage>
</organism>
<sequence length="75" mass="8445">MHSSPEMPAGRTAMFFRPAAKHPFALVGMDDSCGGHNARSKWEKQREKSYPEIVLEAPYDAARTLYGNRQSSAFR</sequence>
<gene>
    <name evidence="1" type="ORF">SDC9_77801</name>
</gene>
<dbReference type="AlphaFoldDB" id="A0A644YSG6"/>
<name>A0A644YSG6_9ZZZZ</name>
<evidence type="ECO:0000313" key="1">
    <source>
        <dbReference type="EMBL" id="MPM31247.1"/>
    </source>
</evidence>
<comment type="caution">
    <text evidence="1">The sequence shown here is derived from an EMBL/GenBank/DDBJ whole genome shotgun (WGS) entry which is preliminary data.</text>
</comment>
<reference evidence="1" key="1">
    <citation type="submission" date="2019-08" db="EMBL/GenBank/DDBJ databases">
        <authorList>
            <person name="Kucharzyk K."/>
            <person name="Murdoch R.W."/>
            <person name="Higgins S."/>
            <person name="Loffler F."/>
        </authorList>
    </citation>
    <scope>NUCLEOTIDE SEQUENCE</scope>
</reference>
<protein>
    <submittedName>
        <fullName evidence="1">Uncharacterized protein</fullName>
    </submittedName>
</protein>